<dbReference type="AlphaFoldDB" id="A0A2U2BY06"/>
<accession>A0A2U2BY06</accession>
<dbReference type="InterPro" id="IPR004046">
    <property type="entry name" value="GST_C"/>
</dbReference>
<dbReference type="RefSeq" id="WP_109252151.1">
    <property type="nucleotide sequence ID" value="NZ_QEXV01000001.1"/>
</dbReference>
<feature type="domain" description="GST N-terminal" evidence="2">
    <location>
        <begin position="1"/>
        <end position="82"/>
    </location>
</feature>
<evidence type="ECO:0000256" key="1">
    <source>
        <dbReference type="RuleBase" id="RU003494"/>
    </source>
</evidence>
<evidence type="ECO:0000259" key="3">
    <source>
        <dbReference type="PROSITE" id="PS50405"/>
    </source>
</evidence>
<dbReference type="Gene3D" id="1.20.1050.10">
    <property type="match status" value="1"/>
</dbReference>
<dbReference type="OrthoDB" id="9810080at2"/>
<sequence length="209" mass="23479">MTLRLHHLNASRSQRIVWLLEELGAEYELVRHERDAQTRLAPPGLLKIHGMGKAPLLEDGEVVVAETGAIAQYLLARHDPDHRLHPRAEELDFPDYLEWMHAAEGAVFLPSLIFVYLDATGLSDSFLAEYMSAERDKAMGVIEARLSEHDYFAGDRFTAADCLMGFQLDNADAAGALAKRPATKAWLERIRVRPAYQRMREIIDEAAAA</sequence>
<protein>
    <submittedName>
        <fullName evidence="4">Glutathione S-transferase family protein</fullName>
    </submittedName>
</protein>
<keyword evidence="4" id="KW-0808">Transferase</keyword>
<dbReference type="Pfam" id="PF02798">
    <property type="entry name" value="GST_N"/>
    <property type="match status" value="1"/>
</dbReference>
<dbReference type="InterPro" id="IPR040079">
    <property type="entry name" value="Glutathione_S-Trfase"/>
</dbReference>
<proteinExistence type="inferred from homology"/>
<organism evidence="4 5">
    <name type="scientific">Marinicauda salina</name>
    <dbReference type="NCBI Taxonomy" id="2135793"/>
    <lineage>
        <taxon>Bacteria</taxon>
        <taxon>Pseudomonadati</taxon>
        <taxon>Pseudomonadota</taxon>
        <taxon>Alphaproteobacteria</taxon>
        <taxon>Maricaulales</taxon>
        <taxon>Maricaulaceae</taxon>
        <taxon>Marinicauda</taxon>
    </lineage>
</organism>
<comment type="caution">
    <text evidence="4">The sequence shown here is derived from an EMBL/GenBank/DDBJ whole genome shotgun (WGS) entry which is preliminary data.</text>
</comment>
<dbReference type="Proteomes" id="UP000245168">
    <property type="component" value="Unassembled WGS sequence"/>
</dbReference>
<reference evidence="5" key="1">
    <citation type="submission" date="2018-05" db="EMBL/GenBank/DDBJ databases">
        <authorList>
            <person name="Liu B.-T."/>
        </authorList>
    </citation>
    <scope>NUCLEOTIDE SEQUENCE [LARGE SCALE GENOMIC DNA]</scope>
    <source>
        <strain evidence="5">WD6-1</strain>
    </source>
</reference>
<dbReference type="Gene3D" id="3.40.30.10">
    <property type="entry name" value="Glutaredoxin"/>
    <property type="match status" value="1"/>
</dbReference>
<dbReference type="SFLD" id="SFLDS00019">
    <property type="entry name" value="Glutathione_Transferase_(cytos"/>
    <property type="match status" value="1"/>
</dbReference>
<dbReference type="InterPro" id="IPR010987">
    <property type="entry name" value="Glutathione-S-Trfase_C-like"/>
</dbReference>
<dbReference type="SUPFAM" id="SSF47616">
    <property type="entry name" value="GST C-terminal domain-like"/>
    <property type="match status" value="1"/>
</dbReference>
<gene>
    <name evidence="4" type="ORF">DDZ18_04615</name>
</gene>
<dbReference type="PANTHER" id="PTHR44051">
    <property type="entry name" value="GLUTATHIONE S-TRANSFERASE-RELATED"/>
    <property type="match status" value="1"/>
</dbReference>
<dbReference type="CDD" id="cd03046">
    <property type="entry name" value="GST_N_GTT1_like"/>
    <property type="match status" value="1"/>
</dbReference>
<dbReference type="InterPro" id="IPR036249">
    <property type="entry name" value="Thioredoxin-like_sf"/>
</dbReference>
<dbReference type="GO" id="GO:0016740">
    <property type="term" value="F:transferase activity"/>
    <property type="evidence" value="ECO:0007669"/>
    <property type="project" value="UniProtKB-KW"/>
</dbReference>
<evidence type="ECO:0000313" key="4">
    <source>
        <dbReference type="EMBL" id="PWE18877.1"/>
    </source>
</evidence>
<dbReference type="InterPro" id="IPR036282">
    <property type="entry name" value="Glutathione-S-Trfase_C_sf"/>
</dbReference>
<evidence type="ECO:0000313" key="5">
    <source>
        <dbReference type="Proteomes" id="UP000245168"/>
    </source>
</evidence>
<name>A0A2U2BY06_9PROT</name>
<dbReference type="SUPFAM" id="SSF52833">
    <property type="entry name" value="Thioredoxin-like"/>
    <property type="match status" value="1"/>
</dbReference>
<dbReference type="PROSITE" id="PS50404">
    <property type="entry name" value="GST_NTER"/>
    <property type="match status" value="1"/>
</dbReference>
<dbReference type="InterPro" id="IPR004045">
    <property type="entry name" value="Glutathione_S-Trfase_N"/>
</dbReference>
<dbReference type="PROSITE" id="PS50405">
    <property type="entry name" value="GST_CTER"/>
    <property type="match status" value="1"/>
</dbReference>
<dbReference type="EMBL" id="QEXV01000001">
    <property type="protein sequence ID" value="PWE18877.1"/>
    <property type="molecule type" value="Genomic_DNA"/>
</dbReference>
<dbReference type="SFLD" id="SFLDG01150">
    <property type="entry name" value="Main.1:_Beta-like"/>
    <property type="match status" value="1"/>
</dbReference>
<dbReference type="Pfam" id="PF00043">
    <property type="entry name" value="GST_C"/>
    <property type="match status" value="1"/>
</dbReference>
<dbReference type="SFLD" id="SFLDG00358">
    <property type="entry name" value="Main_(cytGST)"/>
    <property type="match status" value="1"/>
</dbReference>
<evidence type="ECO:0000259" key="2">
    <source>
        <dbReference type="PROSITE" id="PS50404"/>
    </source>
</evidence>
<dbReference type="PANTHER" id="PTHR44051:SF9">
    <property type="entry name" value="GLUTATHIONE S-TRANSFERASE 1"/>
    <property type="match status" value="1"/>
</dbReference>
<comment type="similarity">
    <text evidence="1">Belongs to the GST superfamily.</text>
</comment>
<feature type="domain" description="GST C-terminal" evidence="3">
    <location>
        <begin position="79"/>
        <end position="209"/>
    </location>
</feature>
<keyword evidence="5" id="KW-1185">Reference proteome</keyword>